<evidence type="ECO:0000313" key="9">
    <source>
        <dbReference type="Proteomes" id="UP001107558"/>
    </source>
</evidence>
<sequence length="452" mass="49677">MQQNAGVSGYILLLTVQFVFIVIFGIYTDYDTDLQPKNGTVQAEENFVIPKYPHFQDIHVMIFIGFGFLMTFLKRYGYSATGLNLFVAALCIQWAILMRGFFEMEHRTIRLSLANIIGADIAAASVLISMGALLGRITPIQLLIMGLIEIVLFASNEFLQIELMKIVDVGGSITVHAFGAYFGLAVSFILRPTKENAKPGELESASYTSDIFAMVGSIFLWIFWPSFNSALVDGPEQERAILHTYLSLAACTVTAIIISALVSKDNKLDMVHVQNSTLAGGVAVGSVVNLMIHPVGALIIGSFAGLISVLGYRYLTPKMFEKGRIADTCGVHNLHGMPAVASALFSAIFAYFATKDAYGDSLYTIFPGMKNSTIDDNEMIIGGFGRSSEKQAAFQLLAILITVCIAIVGGLFTGFVLKSPTFKNLRTHELHKDDIYWETPDHQEYNRDEHLQ</sequence>
<reference evidence="8" key="1">
    <citation type="submission" date="2021-03" db="EMBL/GenBank/DDBJ databases">
        <title>Chromosome level genome of the anhydrobiotic midge Polypedilum vanderplanki.</title>
        <authorList>
            <person name="Yoshida Y."/>
            <person name="Kikawada T."/>
            <person name="Gusev O."/>
        </authorList>
    </citation>
    <scope>NUCLEOTIDE SEQUENCE</scope>
    <source>
        <strain evidence="8">NIAS01</strain>
        <tissue evidence="8">Whole body or cell culture</tissue>
    </source>
</reference>
<feature type="transmembrane region" description="Helical" evidence="6">
    <location>
        <begin position="173"/>
        <end position="193"/>
    </location>
</feature>
<dbReference type="GO" id="GO:0008519">
    <property type="term" value="F:ammonium channel activity"/>
    <property type="evidence" value="ECO:0007669"/>
    <property type="project" value="InterPro"/>
</dbReference>
<dbReference type="EMBL" id="JADBJN010000001">
    <property type="protein sequence ID" value="KAG5682400.1"/>
    <property type="molecule type" value="Genomic_DNA"/>
</dbReference>
<proteinExistence type="inferred from homology"/>
<dbReference type="PANTHER" id="PTHR11730">
    <property type="entry name" value="AMMONIUM TRANSPORTER"/>
    <property type="match status" value="1"/>
</dbReference>
<feature type="transmembrane region" description="Helical" evidence="6">
    <location>
        <begin position="336"/>
        <end position="354"/>
    </location>
</feature>
<dbReference type="GO" id="GO:0097272">
    <property type="term" value="P:ammonium homeostasis"/>
    <property type="evidence" value="ECO:0007669"/>
    <property type="project" value="TreeGrafter"/>
</dbReference>
<comment type="similarity">
    <text evidence="2">Belongs to the ammonium transporter (TC 2.A.49) family. Rh subfamily.</text>
</comment>
<keyword evidence="5 6" id="KW-0472">Membrane</keyword>
<feature type="transmembrane region" description="Helical" evidence="6">
    <location>
        <begin position="142"/>
        <end position="161"/>
    </location>
</feature>
<evidence type="ECO:0000256" key="1">
    <source>
        <dbReference type="ARBA" id="ARBA00004141"/>
    </source>
</evidence>
<dbReference type="PRINTS" id="PR00342">
    <property type="entry name" value="RHESUSRHD"/>
</dbReference>
<dbReference type="Proteomes" id="UP001107558">
    <property type="component" value="Chromosome 1"/>
</dbReference>
<dbReference type="FunFam" id="1.10.3430.10:FF:000012">
    <property type="entry name" value="Rh type C glycoprotein"/>
    <property type="match status" value="1"/>
</dbReference>
<protein>
    <recommendedName>
        <fullName evidence="7">Ammonium transporter AmtB-like domain-containing protein</fullName>
    </recommendedName>
</protein>
<name>A0A9J6CKF1_POLVA</name>
<comment type="caution">
    <text evidence="8">The sequence shown here is derived from an EMBL/GenBank/DDBJ whole genome shotgun (WGS) entry which is preliminary data.</text>
</comment>
<keyword evidence="4 6" id="KW-1133">Transmembrane helix</keyword>
<dbReference type="Pfam" id="PF00909">
    <property type="entry name" value="Ammonium_transp"/>
    <property type="match status" value="1"/>
</dbReference>
<comment type="subcellular location">
    <subcellularLocation>
        <location evidence="1">Membrane</location>
        <topology evidence="1">Multi-pass membrane protein</topology>
    </subcellularLocation>
</comment>
<dbReference type="InterPro" id="IPR024041">
    <property type="entry name" value="NH4_transpt_AmtB-like_dom"/>
</dbReference>
<feature type="transmembrane region" description="Helical" evidence="6">
    <location>
        <begin position="114"/>
        <end position="135"/>
    </location>
</feature>
<evidence type="ECO:0000259" key="7">
    <source>
        <dbReference type="Pfam" id="PF00909"/>
    </source>
</evidence>
<dbReference type="PANTHER" id="PTHR11730:SF60">
    <property type="entry name" value="RH50, ISOFORM D"/>
    <property type="match status" value="1"/>
</dbReference>
<evidence type="ECO:0000256" key="2">
    <source>
        <dbReference type="ARBA" id="ARBA00011036"/>
    </source>
</evidence>
<feature type="transmembrane region" description="Helical" evidence="6">
    <location>
        <begin position="392"/>
        <end position="417"/>
    </location>
</feature>
<organism evidence="8 9">
    <name type="scientific">Polypedilum vanderplanki</name>
    <name type="common">Sleeping chironomid midge</name>
    <dbReference type="NCBI Taxonomy" id="319348"/>
    <lineage>
        <taxon>Eukaryota</taxon>
        <taxon>Metazoa</taxon>
        <taxon>Ecdysozoa</taxon>
        <taxon>Arthropoda</taxon>
        <taxon>Hexapoda</taxon>
        <taxon>Insecta</taxon>
        <taxon>Pterygota</taxon>
        <taxon>Neoptera</taxon>
        <taxon>Endopterygota</taxon>
        <taxon>Diptera</taxon>
        <taxon>Nematocera</taxon>
        <taxon>Chironomoidea</taxon>
        <taxon>Chironomidae</taxon>
        <taxon>Chironominae</taxon>
        <taxon>Polypedilum</taxon>
        <taxon>Polypedilum</taxon>
    </lineage>
</organism>
<evidence type="ECO:0000256" key="5">
    <source>
        <dbReference type="ARBA" id="ARBA00023136"/>
    </source>
</evidence>
<dbReference type="InterPro" id="IPR002229">
    <property type="entry name" value="RhesusRHD"/>
</dbReference>
<feature type="transmembrane region" description="Helical" evidence="6">
    <location>
        <begin position="244"/>
        <end position="263"/>
    </location>
</feature>
<dbReference type="SUPFAM" id="SSF111352">
    <property type="entry name" value="Ammonium transporter"/>
    <property type="match status" value="1"/>
</dbReference>
<evidence type="ECO:0000256" key="3">
    <source>
        <dbReference type="ARBA" id="ARBA00022692"/>
    </source>
</evidence>
<dbReference type="GO" id="GO:0005886">
    <property type="term" value="C:plasma membrane"/>
    <property type="evidence" value="ECO:0007669"/>
    <property type="project" value="InterPro"/>
</dbReference>
<evidence type="ECO:0000256" key="4">
    <source>
        <dbReference type="ARBA" id="ARBA00022989"/>
    </source>
</evidence>
<feature type="transmembrane region" description="Helical" evidence="6">
    <location>
        <begin position="298"/>
        <end position="315"/>
    </location>
</feature>
<dbReference type="Gene3D" id="1.10.3430.10">
    <property type="entry name" value="Ammonium transporter AmtB like domains"/>
    <property type="match status" value="1"/>
</dbReference>
<dbReference type="OrthoDB" id="534912at2759"/>
<evidence type="ECO:0000313" key="8">
    <source>
        <dbReference type="EMBL" id="KAG5682400.1"/>
    </source>
</evidence>
<feature type="transmembrane region" description="Helical" evidence="6">
    <location>
        <begin position="205"/>
        <end position="224"/>
    </location>
</feature>
<keyword evidence="9" id="KW-1185">Reference proteome</keyword>
<dbReference type="InterPro" id="IPR029020">
    <property type="entry name" value="Ammonium/urea_transptr"/>
</dbReference>
<evidence type="ECO:0000256" key="6">
    <source>
        <dbReference type="SAM" id="Phobius"/>
    </source>
</evidence>
<gene>
    <name evidence="8" type="ORF">PVAND_011753</name>
</gene>
<feature type="transmembrane region" description="Helical" evidence="6">
    <location>
        <begin position="83"/>
        <end position="102"/>
    </location>
</feature>
<feature type="transmembrane region" description="Helical" evidence="6">
    <location>
        <begin position="7"/>
        <end position="27"/>
    </location>
</feature>
<dbReference type="AlphaFoldDB" id="A0A9J6CKF1"/>
<accession>A0A9J6CKF1</accession>
<feature type="domain" description="Ammonium transporter AmtB-like" evidence="7">
    <location>
        <begin position="20"/>
        <end position="419"/>
    </location>
</feature>
<keyword evidence="3 6" id="KW-0812">Transmembrane</keyword>